<dbReference type="FunFam" id="3.30.710.10:FF:000170">
    <property type="entry name" value="SKP1-like protein 5"/>
    <property type="match status" value="1"/>
</dbReference>
<comment type="similarity">
    <text evidence="3 7">Belongs to the SKP1 family.</text>
</comment>
<dbReference type="InterPro" id="IPR016897">
    <property type="entry name" value="SKP1"/>
</dbReference>
<evidence type="ECO:0000259" key="9">
    <source>
        <dbReference type="Pfam" id="PF03931"/>
    </source>
</evidence>
<proteinExistence type="inferred from homology"/>
<evidence type="ECO:0000259" key="8">
    <source>
        <dbReference type="Pfam" id="PF01466"/>
    </source>
</evidence>
<dbReference type="GO" id="GO:0009867">
    <property type="term" value="P:jasmonic acid mediated signaling pathway"/>
    <property type="evidence" value="ECO:0007669"/>
    <property type="project" value="UniProtKB-ARBA"/>
</dbReference>
<dbReference type="CDD" id="cd18322">
    <property type="entry name" value="BTB_POZ_SKP1"/>
    <property type="match status" value="1"/>
</dbReference>
<dbReference type="InterPro" id="IPR036296">
    <property type="entry name" value="SKP1-like_dim_sf"/>
</dbReference>
<accession>A0A6D2JNE2</accession>
<evidence type="ECO:0000313" key="10">
    <source>
        <dbReference type="EMBL" id="CAA7037862.1"/>
    </source>
</evidence>
<keyword evidence="5" id="KW-0539">Nucleus</keyword>
<dbReference type="GO" id="GO:0006511">
    <property type="term" value="P:ubiquitin-dependent protein catabolic process"/>
    <property type="evidence" value="ECO:0007669"/>
    <property type="project" value="InterPro"/>
</dbReference>
<dbReference type="PANTHER" id="PTHR11165">
    <property type="entry name" value="SKP1"/>
    <property type="match status" value="1"/>
</dbReference>
<name>A0A6D2JNE2_9BRAS</name>
<comment type="pathway">
    <text evidence="2 7">Protein modification; protein ubiquitination.</text>
</comment>
<organism evidence="10 11">
    <name type="scientific">Microthlaspi erraticum</name>
    <dbReference type="NCBI Taxonomy" id="1685480"/>
    <lineage>
        <taxon>Eukaryota</taxon>
        <taxon>Viridiplantae</taxon>
        <taxon>Streptophyta</taxon>
        <taxon>Embryophyta</taxon>
        <taxon>Tracheophyta</taxon>
        <taxon>Spermatophyta</taxon>
        <taxon>Magnoliopsida</taxon>
        <taxon>eudicotyledons</taxon>
        <taxon>Gunneridae</taxon>
        <taxon>Pentapetalae</taxon>
        <taxon>rosids</taxon>
        <taxon>malvids</taxon>
        <taxon>Brassicales</taxon>
        <taxon>Brassicaceae</taxon>
        <taxon>Coluteocarpeae</taxon>
        <taxon>Microthlaspi</taxon>
    </lineage>
</organism>
<dbReference type="AlphaFoldDB" id="A0A6D2JNE2"/>
<evidence type="ECO:0000256" key="1">
    <source>
        <dbReference type="ARBA" id="ARBA00004123"/>
    </source>
</evidence>
<evidence type="ECO:0000256" key="6">
    <source>
        <dbReference type="ARBA" id="ARBA00054396"/>
    </source>
</evidence>
<dbReference type="InterPro" id="IPR016072">
    <property type="entry name" value="Skp1_comp_dimer"/>
</dbReference>
<protein>
    <recommendedName>
        <fullName evidence="7">SKP1-like protein</fullName>
    </recommendedName>
</protein>
<evidence type="ECO:0000313" key="11">
    <source>
        <dbReference type="Proteomes" id="UP000467841"/>
    </source>
</evidence>
<comment type="caution">
    <text evidence="10">The sequence shown here is derived from an EMBL/GenBank/DDBJ whole genome shotgun (WGS) entry which is preliminary data.</text>
</comment>
<dbReference type="SUPFAM" id="SSF81382">
    <property type="entry name" value="Skp1 dimerisation domain-like"/>
    <property type="match status" value="1"/>
</dbReference>
<dbReference type="OrthoDB" id="1042232at2759"/>
<dbReference type="EMBL" id="CACVBM020001184">
    <property type="protein sequence ID" value="CAA7037862.1"/>
    <property type="molecule type" value="Genomic_DNA"/>
</dbReference>
<dbReference type="GO" id="GO:0016567">
    <property type="term" value="P:protein ubiquitination"/>
    <property type="evidence" value="ECO:0007669"/>
    <property type="project" value="UniProtKB-UniRule"/>
</dbReference>
<dbReference type="UniPathway" id="UPA00143"/>
<keyword evidence="4 7" id="KW-0833">Ubl conjugation pathway</keyword>
<gene>
    <name evidence="10" type="ORF">MERR_LOCUS25097</name>
</gene>
<dbReference type="SMART" id="SM00512">
    <property type="entry name" value="Skp1"/>
    <property type="match status" value="1"/>
</dbReference>
<dbReference type="InterPro" id="IPR001232">
    <property type="entry name" value="SKP1-like"/>
</dbReference>
<dbReference type="InterPro" id="IPR016073">
    <property type="entry name" value="Skp1_comp_POZ"/>
</dbReference>
<evidence type="ECO:0000256" key="4">
    <source>
        <dbReference type="ARBA" id="ARBA00022786"/>
    </source>
</evidence>
<evidence type="ECO:0000256" key="2">
    <source>
        <dbReference type="ARBA" id="ARBA00004906"/>
    </source>
</evidence>
<dbReference type="InterPro" id="IPR011333">
    <property type="entry name" value="SKP1/BTB/POZ_sf"/>
</dbReference>
<dbReference type="Pfam" id="PF01466">
    <property type="entry name" value="Skp1"/>
    <property type="match status" value="1"/>
</dbReference>
<dbReference type="PIRSF" id="PIRSF028729">
    <property type="entry name" value="E3_ubiquit_lig_SCF_Skp"/>
    <property type="match status" value="1"/>
</dbReference>
<dbReference type="SUPFAM" id="SSF54695">
    <property type="entry name" value="POZ domain"/>
    <property type="match status" value="1"/>
</dbReference>
<dbReference type="Proteomes" id="UP000467841">
    <property type="component" value="Unassembled WGS sequence"/>
</dbReference>
<dbReference type="Pfam" id="PF03931">
    <property type="entry name" value="Skp1_POZ"/>
    <property type="match status" value="1"/>
</dbReference>
<dbReference type="Gene3D" id="3.30.710.10">
    <property type="entry name" value="Potassium Channel Kv1.1, Chain A"/>
    <property type="match status" value="1"/>
</dbReference>
<sequence>MSASEEPKKVTVTLMSSDNEMFDVDEAVAREFQIVAHMMEDGCADKPIPLENVTGNILAQVIEYCTRHVEAGSAEGNEEAQTKLQEKLKEQDAEFVKQEPAELFKLVLAANYLNVKGLLDLTCQTIADHIKDKSPEEIREIFHIENDFTPEEEAQVRKENQWAFE</sequence>
<evidence type="ECO:0000256" key="3">
    <source>
        <dbReference type="ARBA" id="ARBA00009993"/>
    </source>
</evidence>
<keyword evidence="11" id="KW-1185">Reference proteome</keyword>
<feature type="domain" description="SKP1 component POZ" evidence="9">
    <location>
        <begin position="12"/>
        <end position="69"/>
    </location>
</feature>
<feature type="domain" description="SKP1 component dimerisation" evidence="8">
    <location>
        <begin position="116"/>
        <end position="163"/>
    </location>
</feature>
<evidence type="ECO:0000256" key="7">
    <source>
        <dbReference type="PIRNR" id="PIRNR028729"/>
    </source>
</evidence>
<dbReference type="GO" id="GO:0005634">
    <property type="term" value="C:nucleus"/>
    <property type="evidence" value="ECO:0007669"/>
    <property type="project" value="UniProtKB-SubCell"/>
</dbReference>
<comment type="subcellular location">
    <subcellularLocation>
        <location evidence="1">Nucleus</location>
    </subcellularLocation>
</comment>
<reference evidence="10" key="1">
    <citation type="submission" date="2020-01" db="EMBL/GenBank/DDBJ databases">
        <authorList>
            <person name="Mishra B."/>
        </authorList>
    </citation>
    <scope>NUCLEOTIDE SEQUENCE [LARGE SCALE GENOMIC DNA]</scope>
</reference>
<evidence type="ECO:0000256" key="5">
    <source>
        <dbReference type="ARBA" id="ARBA00023242"/>
    </source>
</evidence>
<comment type="subunit">
    <text evidence="7">Part of a SCF (SKP1-cullin-F-box) protein ligase complex.</text>
</comment>
<comment type="function">
    <text evidence="6 7">Involved in ubiquitination and subsequent proteasomal degradation of target proteins. Together with CUL1, RBX1 and a F-box protein, it forms a SCF E3 ubiquitin ligase complex. The functional specificity of this complex depends on the type of F-box protein. In the SCF complex, it serves as an adapter that links the F-box protein to CUL1.</text>
</comment>